<dbReference type="Pfam" id="PF20232">
    <property type="entry name" value="T6SS_FHA_C"/>
    <property type="match status" value="1"/>
</dbReference>
<dbReference type="Proteomes" id="UP000199382">
    <property type="component" value="Unassembled WGS sequence"/>
</dbReference>
<feature type="compositionally biased region" description="Low complexity" evidence="1">
    <location>
        <begin position="290"/>
        <end position="310"/>
    </location>
</feature>
<organism evidence="3 4">
    <name type="scientific">Aliiruegeria lutimaris</name>
    <dbReference type="NCBI Taxonomy" id="571298"/>
    <lineage>
        <taxon>Bacteria</taxon>
        <taxon>Pseudomonadati</taxon>
        <taxon>Pseudomonadota</taxon>
        <taxon>Alphaproteobacteria</taxon>
        <taxon>Rhodobacterales</taxon>
        <taxon>Roseobacteraceae</taxon>
        <taxon>Aliiruegeria</taxon>
    </lineage>
</organism>
<feature type="domain" description="FHA" evidence="2">
    <location>
        <begin position="27"/>
        <end position="77"/>
    </location>
</feature>
<dbReference type="InterPro" id="IPR000253">
    <property type="entry name" value="FHA_dom"/>
</dbReference>
<dbReference type="STRING" id="571298.SAMN04488026_1002160"/>
<feature type="compositionally biased region" description="Polar residues" evidence="1">
    <location>
        <begin position="204"/>
        <end position="224"/>
    </location>
</feature>
<gene>
    <name evidence="3" type="ORF">SAMN04488026_1002160</name>
</gene>
<evidence type="ECO:0000313" key="4">
    <source>
        <dbReference type="Proteomes" id="UP000199382"/>
    </source>
</evidence>
<dbReference type="Pfam" id="PF00498">
    <property type="entry name" value="FHA"/>
    <property type="match status" value="1"/>
</dbReference>
<accession>A0A1G8K6F5</accession>
<dbReference type="InterPro" id="IPR050923">
    <property type="entry name" value="Cell_Proc_Reg/RNA_Proc"/>
</dbReference>
<name>A0A1G8K6F5_9RHOB</name>
<evidence type="ECO:0000259" key="2">
    <source>
        <dbReference type="PROSITE" id="PS50006"/>
    </source>
</evidence>
<evidence type="ECO:0000256" key="1">
    <source>
        <dbReference type="SAM" id="MobiDB-lite"/>
    </source>
</evidence>
<evidence type="ECO:0000313" key="3">
    <source>
        <dbReference type="EMBL" id="SDI38973.1"/>
    </source>
</evidence>
<feature type="region of interest" description="Disordered" evidence="1">
    <location>
        <begin position="110"/>
        <end position="136"/>
    </location>
</feature>
<dbReference type="SMART" id="SM00240">
    <property type="entry name" value="FHA"/>
    <property type="match status" value="1"/>
</dbReference>
<dbReference type="CDD" id="cd00060">
    <property type="entry name" value="FHA"/>
    <property type="match status" value="1"/>
</dbReference>
<dbReference type="Gene3D" id="2.60.200.20">
    <property type="match status" value="1"/>
</dbReference>
<keyword evidence="4" id="KW-1185">Reference proteome</keyword>
<dbReference type="RefSeq" id="WP_093148440.1">
    <property type="nucleotide sequence ID" value="NZ_FNEK01000002.1"/>
</dbReference>
<feature type="compositionally biased region" description="Low complexity" evidence="1">
    <location>
        <begin position="257"/>
        <end position="272"/>
    </location>
</feature>
<dbReference type="AlphaFoldDB" id="A0A1G8K6F5"/>
<dbReference type="InterPro" id="IPR008984">
    <property type="entry name" value="SMAD_FHA_dom_sf"/>
</dbReference>
<dbReference type="NCBIfam" id="TIGR03354">
    <property type="entry name" value="VI_FHA"/>
    <property type="match status" value="1"/>
</dbReference>
<dbReference type="SUPFAM" id="SSF49879">
    <property type="entry name" value="SMAD/FHA domain"/>
    <property type="match status" value="1"/>
</dbReference>
<proteinExistence type="predicted"/>
<dbReference type="EMBL" id="FNEK01000002">
    <property type="protein sequence ID" value="SDI38973.1"/>
    <property type="molecule type" value="Genomic_DNA"/>
</dbReference>
<sequence>MNVVLHFQSSGSIPGDGRPVAMVGNSLTIGRGKNNDLVLPDPDRLISSNHCAIEDQNGNVVVIDLSTNGTFLNYGKIPLGKVPTPLNDGDILSIGNYELAVAISTGKETGQPALLDPVQGRSVSPRGARPDQDLEGLLDAPSMSQQKDVINELLDSPGGPVGPKGIMRPELGEDGLLPPLGEGEEDDILGKGPDPDSLLGASQGLDSSSLNDHMNLPKTASSTIPDDWDLDLPVSPLGRDAPADNKNPFAEDPFAESSIPGSAPSGVGSGAAFIPEDLDLGIGAPGGGTPAKTTPAPETAAEKPAPLASEPAPPVAPPAEPVIAPSPAQATPPAPAAAPAAPQPGTQDAELLKILLDAAGVGEVDLSDEEAPVVTAERLGNVLRIVIHGLREILMTRSSIKSEFRIDQTRISPSGNNALKFSVTPEEAVEALVGPPRRGYLAAELAADQALQDIKAHEVATMTGMEAALKGVLRRLSPEALESEITSAGGIGSLLKGRKARYWETYERIYADVADAAENDFHELFSREFARAYQEQLNKLKGGS</sequence>
<protein>
    <submittedName>
        <fullName evidence="3">FHA domain protein</fullName>
    </submittedName>
</protein>
<dbReference type="OrthoDB" id="273564at2"/>
<dbReference type="InterPro" id="IPR017735">
    <property type="entry name" value="T6SS_FHA"/>
</dbReference>
<feature type="region of interest" description="Disordered" evidence="1">
    <location>
        <begin position="152"/>
        <end position="345"/>
    </location>
</feature>
<dbReference type="PROSITE" id="PS50006">
    <property type="entry name" value="FHA_DOMAIN"/>
    <property type="match status" value="1"/>
</dbReference>
<reference evidence="3 4" key="1">
    <citation type="submission" date="2016-10" db="EMBL/GenBank/DDBJ databases">
        <authorList>
            <person name="de Groot N.N."/>
        </authorList>
    </citation>
    <scope>NUCLEOTIDE SEQUENCE [LARGE SCALE GENOMIC DNA]</scope>
    <source>
        <strain evidence="3 4">DSM 25294</strain>
    </source>
</reference>
<dbReference type="InterPro" id="IPR046883">
    <property type="entry name" value="T6SS_FHA_C"/>
</dbReference>
<feature type="compositionally biased region" description="Pro residues" evidence="1">
    <location>
        <begin position="311"/>
        <end position="320"/>
    </location>
</feature>
<dbReference type="PANTHER" id="PTHR23308">
    <property type="entry name" value="NUCLEAR INHIBITOR OF PROTEIN PHOSPHATASE-1"/>
    <property type="match status" value="1"/>
</dbReference>